<dbReference type="SUPFAM" id="SSF47413">
    <property type="entry name" value="lambda repressor-like DNA-binding domains"/>
    <property type="match status" value="1"/>
</dbReference>
<dbReference type="PANTHER" id="PTHR40275:SF1">
    <property type="entry name" value="SSL7038 PROTEIN"/>
    <property type="match status" value="1"/>
</dbReference>
<reference evidence="1" key="1">
    <citation type="submission" date="2021-04" db="EMBL/GenBank/DDBJ databases">
        <title>Draft genome sequence data of methanotrophic Methylovulum sp. strain S1L and Methylomonas sp. strain S2AM isolated from boreal lake water columns.</title>
        <authorList>
            <person name="Rissanen A.J."/>
            <person name="Mangayil R."/>
            <person name="Svenning M.M."/>
            <person name="Khanongnuch R."/>
        </authorList>
    </citation>
    <scope>NUCLEOTIDE SEQUENCE</scope>
    <source>
        <strain evidence="1">S2AM</strain>
    </source>
</reference>
<dbReference type="EMBL" id="CP073754">
    <property type="protein sequence ID" value="QWF72357.1"/>
    <property type="molecule type" value="Genomic_DNA"/>
</dbReference>
<dbReference type="NCBIfam" id="TIGR02684">
    <property type="entry name" value="dnstrm_HI1420"/>
    <property type="match status" value="1"/>
</dbReference>
<organism evidence="1 2">
    <name type="scientific">Methylomonas paludis</name>
    <dbReference type="NCBI Taxonomy" id="1173101"/>
    <lineage>
        <taxon>Bacteria</taxon>
        <taxon>Pseudomonadati</taxon>
        <taxon>Pseudomonadota</taxon>
        <taxon>Gammaproteobacteria</taxon>
        <taxon>Methylococcales</taxon>
        <taxon>Methylococcaceae</taxon>
        <taxon>Methylomonas</taxon>
    </lineage>
</organism>
<dbReference type="PANTHER" id="PTHR40275">
    <property type="entry name" value="SSL7038 PROTEIN"/>
    <property type="match status" value="1"/>
</dbReference>
<dbReference type="Proteomes" id="UP000676649">
    <property type="component" value="Chromosome"/>
</dbReference>
<dbReference type="Pfam" id="PF21716">
    <property type="entry name" value="dnstrm_HI1420"/>
    <property type="match status" value="1"/>
</dbReference>
<gene>
    <name evidence="1" type="ORF">KEF85_07905</name>
</gene>
<dbReference type="KEGG" id="mpad:KEF85_07905"/>
<dbReference type="InterPro" id="IPR010982">
    <property type="entry name" value="Lambda_DNA-bd_dom_sf"/>
</dbReference>
<evidence type="ECO:0000313" key="1">
    <source>
        <dbReference type="EMBL" id="QWF72357.1"/>
    </source>
</evidence>
<evidence type="ECO:0000313" key="2">
    <source>
        <dbReference type="Proteomes" id="UP000676649"/>
    </source>
</evidence>
<proteinExistence type="predicted"/>
<accession>A0A975MQX5</accession>
<dbReference type="InterPro" id="IPR014057">
    <property type="entry name" value="HI1420"/>
</dbReference>
<dbReference type="GO" id="GO:0003677">
    <property type="term" value="F:DNA binding"/>
    <property type="evidence" value="ECO:0007669"/>
    <property type="project" value="InterPro"/>
</dbReference>
<sequence length="99" mass="10640">MTKKISVASLPEFDISSLLDNDAAISEYLSQVLDDGDSEELLRALGYIAKAKGMSLIAKESGLGRESLYKALSPGAKPRFDTIMKVIKALGVKLHAETV</sequence>
<dbReference type="RefSeq" id="WP_215584758.1">
    <property type="nucleotide sequence ID" value="NZ_CP073754.1"/>
</dbReference>
<keyword evidence="2" id="KW-1185">Reference proteome</keyword>
<protein>
    <submittedName>
        <fullName evidence="1">Addiction module antidote protein</fullName>
    </submittedName>
</protein>
<dbReference type="AlphaFoldDB" id="A0A975MQX5"/>
<name>A0A975MQX5_9GAMM</name>